<comment type="caution">
    <text evidence="2">The sequence shown here is derived from an EMBL/GenBank/DDBJ whole genome shotgun (WGS) entry which is preliminary data.</text>
</comment>
<feature type="transmembrane region" description="Helical" evidence="1">
    <location>
        <begin position="7"/>
        <end position="27"/>
    </location>
</feature>
<keyword evidence="1" id="KW-1133">Transmembrane helix</keyword>
<evidence type="ECO:0000256" key="1">
    <source>
        <dbReference type="SAM" id="Phobius"/>
    </source>
</evidence>
<accession>A0A6M0CKR4</accession>
<dbReference type="EMBL" id="JAABOQ010000002">
    <property type="protein sequence ID" value="NER16564.1"/>
    <property type="molecule type" value="Genomic_DNA"/>
</dbReference>
<sequence length="342" mass="38825">MTFRKIISLSIGVSFGILLITGILSYFNNYSRSVATIHTVFGMLFSFGVLFHFKNNFRSIKNYANGKPFIAIIILSTLFFLGAMYQITPFNTLMNFGAKQKSSSKNELNHATYEFLEMNTSNTIQLTIDVLRAEHYWHPQMAVWIEDMNENYIETLFVSKATAKGLFFGGRSKANFKSFDENKNNAGDYRRVNALPVWSHKRHVKYKDGFYVPPSNNPLPDAITGATLVDNFKLKTSIKPMQKFQLKIELNVAFDDNEYYSEYDFPDDDTFHNGTGQLGQPSIVFQSAIDMQDGNNYYLMNLIGHGHQSGQNGIINPDLSTLTTAKEIIERIVVGVKTTDKL</sequence>
<evidence type="ECO:0000313" key="3">
    <source>
        <dbReference type="Proteomes" id="UP000474296"/>
    </source>
</evidence>
<proteinExistence type="predicted"/>
<dbReference type="Proteomes" id="UP000474296">
    <property type="component" value="Unassembled WGS sequence"/>
</dbReference>
<evidence type="ECO:0000313" key="2">
    <source>
        <dbReference type="EMBL" id="NER16564.1"/>
    </source>
</evidence>
<keyword evidence="3" id="KW-1185">Reference proteome</keyword>
<keyword evidence="1" id="KW-0812">Transmembrane</keyword>
<name>A0A6M0CKR4_9FLAO</name>
<protein>
    <recommendedName>
        <fullName evidence="4">DUF4405 domain-containing protein</fullName>
    </recommendedName>
</protein>
<dbReference type="RefSeq" id="WP_164029836.1">
    <property type="nucleotide sequence ID" value="NZ_JAABOQ010000002.1"/>
</dbReference>
<evidence type="ECO:0008006" key="4">
    <source>
        <dbReference type="Google" id="ProtNLM"/>
    </source>
</evidence>
<organism evidence="2 3">
    <name type="scientific">Spongiivirga citrea</name>
    <dbReference type="NCBI Taxonomy" id="1481457"/>
    <lineage>
        <taxon>Bacteria</taxon>
        <taxon>Pseudomonadati</taxon>
        <taxon>Bacteroidota</taxon>
        <taxon>Flavobacteriia</taxon>
        <taxon>Flavobacteriales</taxon>
        <taxon>Flavobacteriaceae</taxon>
        <taxon>Spongiivirga</taxon>
    </lineage>
</organism>
<dbReference type="AlphaFoldDB" id="A0A6M0CKR4"/>
<feature type="transmembrane region" description="Helical" evidence="1">
    <location>
        <begin position="65"/>
        <end position="85"/>
    </location>
</feature>
<keyword evidence="1" id="KW-0472">Membrane</keyword>
<gene>
    <name evidence="2" type="ORF">GWK10_05045</name>
</gene>
<reference evidence="2 3" key="1">
    <citation type="submission" date="2020-01" db="EMBL/GenBank/DDBJ databases">
        <title>Spongiivirga citrea KCTC 32990T.</title>
        <authorList>
            <person name="Wang G."/>
        </authorList>
    </citation>
    <scope>NUCLEOTIDE SEQUENCE [LARGE SCALE GENOMIC DNA]</scope>
    <source>
        <strain evidence="2 3">KCTC 32990</strain>
    </source>
</reference>
<feature type="transmembrane region" description="Helical" evidence="1">
    <location>
        <begin position="33"/>
        <end position="53"/>
    </location>
</feature>